<organism evidence="10 11">
    <name type="scientific">Albimonas donghaensis</name>
    <dbReference type="NCBI Taxonomy" id="356660"/>
    <lineage>
        <taxon>Bacteria</taxon>
        <taxon>Pseudomonadati</taxon>
        <taxon>Pseudomonadota</taxon>
        <taxon>Alphaproteobacteria</taxon>
        <taxon>Rhodobacterales</taxon>
        <taxon>Paracoccaceae</taxon>
        <taxon>Albimonas</taxon>
    </lineage>
</organism>
<reference evidence="10 11" key="1">
    <citation type="submission" date="2016-10" db="EMBL/GenBank/DDBJ databases">
        <authorList>
            <person name="de Groot N.N."/>
        </authorList>
    </citation>
    <scope>NUCLEOTIDE SEQUENCE [LARGE SCALE GENOMIC DNA]</scope>
    <source>
        <strain evidence="10 11">DSM 17890</strain>
    </source>
</reference>
<accession>A0A1H3ELK5</accession>
<feature type="transmembrane region" description="Helical" evidence="8">
    <location>
        <begin position="245"/>
        <end position="267"/>
    </location>
</feature>
<feature type="transmembrane region" description="Helical" evidence="8">
    <location>
        <begin position="112"/>
        <end position="136"/>
    </location>
</feature>
<feature type="transmembrane region" description="Helical" evidence="8">
    <location>
        <begin position="78"/>
        <end position="105"/>
    </location>
</feature>
<gene>
    <name evidence="10" type="ORF">SAMN05444336_11089</name>
</gene>
<evidence type="ECO:0000313" key="11">
    <source>
        <dbReference type="Proteomes" id="UP000199118"/>
    </source>
</evidence>
<comment type="similarity">
    <text evidence="8">Belongs to the binding-protein-dependent transport system permease family.</text>
</comment>
<feature type="domain" description="ABC transmembrane type-1" evidence="9">
    <location>
        <begin position="77"/>
        <end position="265"/>
    </location>
</feature>
<dbReference type="InterPro" id="IPR000515">
    <property type="entry name" value="MetI-like"/>
</dbReference>
<dbReference type="RefSeq" id="WP_092684768.1">
    <property type="nucleotide sequence ID" value="NZ_FNMZ01000010.1"/>
</dbReference>
<dbReference type="PANTHER" id="PTHR43357:SF4">
    <property type="entry name" value="INNER MEMBRANE ABC TRANSPORTER PERMEASE PROTEIN YDCV"/>
    <property type="match status" value="1"/>
</dbReference>
<name>A0A1H3ELK5_9RHOB</name>
<dbReference type="Gene3D" id="1.10.3720.10">
    <property type="entry name" value="MetI-like"/>
    <property type="match status" value="1"/>
</dbReference>
<dbReference type="InterPro" id="IPR035906">
    <property type="entry name" value="MetI-like_sf"/>
</dbReference>
<evidence type="ECO:0000313" key="10">
    <source>
        <dbReference type="EMBL" id="SDX79656.1"/>
    </source>
</evidence>
<dbReference type="SUPFAM" id="SSF161098">
    <property type="entry name" value="MetI-like"/>
    <property type="match status" value="1"/>
</dbReference>
<dbReference type="GO" id="GO:0055085">
    <property type="term" value="P:transmembrane transport"/>
    <property type="evidence" value="ECO:0007669"/>
    <property type="project" value="InterPro"/>
</dbReference>
<dbReference type="Pfam" id="PF00528">
    <property type="entry name" value="BPD_transp_1"/>
    <property type="match status" value="1"/>
</dbReference>
<dbReference type="GO" id="GO:0005886">
    <property type="term" value="C:plasma membrane"/>
    <property type="evidence" value="ECO:0007669"/>
    <property type="project" value="UniProtKB-SubCell"/>
</dbReference>
<feature type="transmembrane region" description="Helical" evidence="8">
    <location>
        <begin position="148"/>
        <end position="171"/>
    </location>
</feature>
<keyword evidence="3" id="KW-1003">Cell membrane</keyword>
<dbReference type="PANTHER" id="PTHR43357">
    <property type="entry name" value="INNER MEMBRANE ABC TRANSPORTER PERMEASE PROTEIN YDCV"/>
    <property type="match status" value="1"/>
</dbReference>
<dbReference type="STRING" id="356660.SAMN05444336_11089"/>
<comment type="subcellular location">
    <subcellularLocation>
        <location evidence="1">Cell inner membrane</location>
        <topology evidence="1">Multi-pass membrane protein</topology>
    </subcellularLocation>
    <subcellularLocation>
        <location evidence="8">Cell membrane</location>
        <topology evidence="8">Multi-pass membrane protein</topology>
    </subcellularLocation>
</comment>
<evidence type="ECO:0000256" key="1">
    <source>
        <dbReference type="ARBA" id="ARBA00004429"/>
    </source>
</evidence>
<dbReference type="EMBL" id="FNMZ01000010">
    <property type="protein sequence ID" value="SDX79656.1"/>
    <property type="molecule type" value="Genomic_DNA"/>
</dbReference>
<feature type="transmembrane region" description="Helical" evidence="8">
    <location>
        <begin position="27"/>
        <end position="46"/>
    </location>
</feature>
<dbReference type="OrthoDB" id="9815533at2"/>
<sequence length="270" mass="28602">MSAPKTAPETVPGGPASAFRIAMGTGGWLVAAFLALPILVVIPVSLTDTSYIGLPKDGLSLQHYESYFTSARWLGGTAASILVGLAVALISTVLGAAFSIGCWFLGNRAATIARWVLIVPILVPPVVQSLGFYRFWVTLGLIDTWTGVILAHTLLALPYVSISVFAALANLDPKLPQAARSLGASVWRTVWEVVVPAARPGMITGAVFAFIVSFDEIVSVLFITVRRVETLPKLIWEGIQDNIDPTIAVVATVLVLVTLVLAGAVAVRRT</sequence>
<keyword evidence="2 8" id="KW-0813">Transport</keyword>
<evidence type="ECO:0000256" key="2">
    <source>
        <dbReference type="ARBA" id="ARBA00022448"/>
    </source>
</evidence>
<keyword evidence="7 8" id="KW-0472">Membrane</keyword>
<evidence type="ECO:0000256" key="8">
    <source>
        <dbReference type="RuleBase" id="RU363032"/>
    </source>
</evidence>
<proteinExistence type="inferred from homology"/>
<feature type="transmembrane region" description="Helical" evidence="8">
    <location>
        <begin position="206"/>
        <end position="225"/>
    </location>
</feature>
<dbReference type="AlphaFoldDB" id="A0A1H3ELK5"/>
<dbReference type="CDD" id="cd06261">
    <property type="entry name" value="TM_PBP2"/>
    <property type="match status" value="1"/>
</dbReference>
<keyword evidence="4" id="KW-0997">Cell inner membrane</keyword>
<dbReference type="Proteomes" id="UP000199118">
    <property type="component" value="Unassembled WGS sequence"/>
</dbReference>
<keyword evidence="6 8" id="KW-1133">Transmembrane helix</keyword>
<keyword evidence="5 8" id="KW-0812">Transmembrane</keyword>
<evidence type="ECO:0000256" key="6">
    <source>
        <dbReference type="ARBA" id="ARBA00022989"/>
    </source>
</evidence>
<dbReference type="PROSITE" id="PS50928">
    <property type="entry name" value="ABC_TM1"/>
    <property type="match status" value="1"/>
</dbReference>
<evidence type="ECO:0000256" key="5">
    <source>
        <dbReference type="ARBA" id="ARBA00022692"/>
    </source>
</evidence>
<evidence type="ECO:0000256" key="7">
    <source>
        <dbReference type="ARBA" id="ARBA00023136"/>
    </source>
</evidence>
<protein>
    <submittedName>
        <fullName evidence="10">Putative spermidine/putrescine transport system permease protein</fullName>
    </submittedName>
</protein>
<keyword evidence="11" id="KW-1185">Reference proteome</keyword>
<evidence type="ECO:0000259" key="9">
    <source>
        <dbReference type="PROSITE" id="PS50928"/>
    </source>
</evidence>
<evidence type="ECO:0000256" key="4">
    <source>
        <dbReference type="ARBA" id="ARBA00022519"/>
    </source>
</evidence>
<evidence type="ECO:0000256" key="3">
    <source>
        <dbReference type="ARBA" id="ARBA00022475"/>
    </source>
</evidence>